<keyword evidence="2" id="KW-1185">Reference proteome</keyword>
<accession>W1ISS9</accession>
<proteinExistence type="predicted"/>
<reference evidence="1" key="1">
    <citation type="submission" date="2013-11" db="EMBL/GenBank/DDBJ databases">
        <title>Draft genome sequence and annotation of the entomopathogenic bacteria, Xenorhabdus cabanillasi strain JM26 and Xenorhabdus szentirmai strain DSM 16338.</title>
        <authorList>
            <person name="Gualtieri M."/>
            <person name="Ogier J.C."/>
            <person name="Pages S."/>
            <person name="Givaudan A."/>
            <person name="Gaudriault S."/>
        </authorList>
    </citation>
    <scope>NUCLEOTIDE SEQUENCE [LARGE SCALE GENOMIC DNA]</scope>
    <source>
        <strain evidence="1">DSM 16338</strain>
    </source>
</reference>
<dbReference type="AlphaFoldDB" id="W1ISS9"/>
<sequence length="61" mass="7188">MSQPDTPNRGLAYLYPVLFPELGCELNLAQMGVFQREGNHRFLPFFWRSVFVVMVWIERAL</sequence>
<evidence type="ECO:0000313" key="2">
    <source>
        <dbReference type="Proteomes" id="UP000019202"/>
    </source>
</evidence>
<evidence type="ECO:0000313" key="1">
    <source>
        <dbReference type="EMBL" id="CDL81532.1"/>
    </source>
</evidence>
<organism evidence="1 2">
    <name type="scientific">Xenorhabdus szentirmaii DSM 16338</name>
    <dbReference type="NCBI Taxonomy" id="1427518"/>
    <lineage>
        <taxon>Bacteria</taxon>
        <taxon>Pseudomonadati</taxon>
        <taxon>Pseudomonadota</taxon>
        <taxon>Gammaproteobacteria</taxon>
        <taxon>Enterobacterales</taxon>
        <taxon>Morganellaceae</taxon>
        <taxon>Xenorhabdus</taxon>
    </lineage>
</organism>
<comment type="caution">
    <text evidence="1">The sequence shown here is derived from an EMBL/GenBank/DDBJ whole genome shotgun (WGS) entry which is preliminary data.</text>
</comment>
<name>W1ISS9_9GAMM</name>
<dbReference type="EMBL" id="CBXF010000046">
    <property type="protein sequence ID" value="CDL81532.1"/>
    <property type="molecule type" value="Genomic_DNA"/>
</dbReference>
<protein>
    <submittedName>
        <fullName evidence="1">Uncharacterized protein</fullName>
    </submittedName>
</protein>
<dbReference type="Proteomes" id="UP000019202">
    <property type="component" value="Unassembled WGS sequence"/>
</dbReference>
<gene>
    <name evidence="1" type="ORF">XSR1_140008</name>
</gene>